<protein>
    <submittedName>
        <fullName evidence="8">Sodium/glucose cotransporter</fullName>
    </submittedName>
</protein>
<dbReference type="InterPro" id="IPR038377">
    <property type="entry name" value="Na/Glc_symporter_sf"/>
</dbReference>
<dbReference type="PROSITE" id="PS50283">
    <property type="entry name" value="NA_SOLUT_SYMP_3"/>
    <property type="match status" value="1"/>
</dbReference>
<reference evidence="8 9" key="1">
    <citation type="submission" date="2019-03" db="EMBL/GenBank/DDBJ databases">
        <title>Deep-cultivation of Planctomycetes and their phenomic and genomic characterization uncovers novel biology.</title>
        <authorList>
            <person name="Wiegand S."/>
            <person name="Jogler M."/>
            <person name="Boedeker C."/>
            <person name="Pinto D."/>
            <person name="Vollmers J."/>
            <person name="Rivas-Marin E."/>
            <person name="Kohn T."/>
            <person name="Peeters S.H."/>
            <person name="Heuer A."/>
            <person name="Rast P."/>
            <person name="Oberbeckmann S."/>
            <person name="Bunk B."/>
            <person name="Jeske O."/>
            <person name="Meyerdierks A."/>
            <person name="Storesund J.E."/>
            <person name="Kallscheuer N."/>
            <person name="Luecker S."/>
            <person name="Lage O.M."/>
            <person name="Pohl T."/>
            <person name="Merkel B.J."/>
            <person name="Hornburger P."/>
            <person name="Mueller R.-W."/>
            <person name="Bruemmer F."/>
            <person name="Labrenz M."/>
            <person name="Spormann A.M."/>
            <person name="Op den Camp H."/>
            <person name="Overmann J."/>
            <person name="Amann R."/>
            <person name="Jetten M.S.M."/>
            <person name="Mascher T."/>
            <person name="Medema M.H."/>
            <person name="Devos D.P."/>
            <person name="Kaster A.-K."/>
            <person name="Ovreas L."/>
            <person name="Rohde M."/>
            <person name="Galperin M.Y."/>
            <person name="Jogler C."/>
        </authorList>
    </citation>
    <scope>NUCLEOTIDE SEQUENCE [LARGE SCALE GENOMIC DNA]</scope>
    <source>
        <strain evidence="8 9">V144</strain>
    </source>
</reference>
<accession>A0A517W076</accession>
<dbReference type="NCBIfam" id="TIGR00813">
    <property type="entry name" value="sss"/>
    <property type="match status" value="1"/>
</dbReference>
<dbReference type="EMBL" id="CP037920">
    <property type="protein sequence ID" value="QDT98655.1"/>
    <property type="molecule type" value="Genomic_DNA"/>
</dbReference>
<feature type="transmembrane region" description="Helical" evidence="7">
    <location>
        <begin position="165"/>
        <end position="185"/>
    </location>
</feature>
<evidence type="ECO:0000256" key="4">
    <source>
        <dbReference type="ARBA" id="ARBA00022989"/>
    </source>
</evidence>
<sequence length="544" mass="58941">MNGPFLLAATQLNISHLDLVIILVYLLLIIGMGFYVSYKQKQTVNSYFLAGRSLKWTTIGLSLFATNISTVHLIGLAADGYRVGLVVGNFECLAAFTLIMLGLVFAPIYHRSGVVTLPDFLEQRYSAGSRIMLAIMGVVAALFIHIGMTLYAGSTILHEFFGIDVFTSVLVISAITTLYTVMGGLKAVVITESIQTVLLIIGSFAVTWFAVGALNEQGINSFSELRAALPEQHMSMIQENGGFSWYAFVLGYPVLGIWYWCSDQTIVQRVLGAQAERDAQIGPLFAGFIKILPLMIMVFPGVLAYVLFQDQIGENPNRALPVLINKLITEDLMGLKGLIAAGLLAALMSTIAGALNSTATLISIDVVKKLKPETSDAKLVVAGRITAIVVMILAIGWSTMGSKFESIFSGLNSMIACLAPPITVVFIWGVLWPRGTAKASLVTLIAGSVLGGLTFALDFGFGLITNELGIPFMLQAWWLFVICSVIFVAVSLMTPPPANDQIEMMCWKHPLKEIIFRKLSGVTDPRLIALLLAIIMSCVYITFA</sequence>
<evidence type="ECO:0000256" key="5">
    <source>
        <dbReference type="ARBA" id="ARBA00023136"/>
    </source>
</evidence>
<keyword evidence="5 7" id="KW-0472">Membrane</keyword>
<evidence type="ECO:0000313" key="8">
    <source>
        <dbReference type="EMBL" id="QDT98655.1"/>
    </source>
</evidence>
<dbReference type="GO" id="GO:0005886">
    <property type="term" value="C:plasma membrane"/>
    <property type="evidence" value="ECO:0007669"/>
    <property type="project" value="TreeGrafter"/>
</dbReference>
<feature type="transmembrane region" description="Helical" evidence="7">
    <location>
        <begin position="282"/>
        <end position="308"/>
    </location>
</feature>
<dbReference type="RefSeq" id="WP_144987497.1">
    <property type="nucleotide sequence ID" value="NZ_CP037920.1"/>
</dbReference>
<dbReference type="InterPro" id="IPR001734">
    <property type="entry name" value="Na/solute_symporter"/>
</dbReference>
<feature type="transmembrane region" description="Helical" evidence="7">
    <location>
        <begin position="338"/>
        <end position="367"/>
    </location>
</feature>
<dbReference type="PANTHER" id="PTHR11819:SF195">
    <property type="entry name" value="SODIUM_GLUCOSE COTRANSPORTER 4"/>
    <property type="match status" value="1"/>
</dbReference>
<proteinExistence type="inferred from homology"/>
<keyword evidence="4 7" id="KW-1133">Transmembrane helix</keyword>
<dbReference type="Proteomes" id="UP000318704">
    <property type="component" value="Chromosome"/>
</dbReference>
<feature type="transmembrane region" description="Helical" evidence="7">
    <location>
        <begin position="243"/>
        <end position="261"/>
    </location>
</feature>
<evidence type="ECO:0000256" key="3">
    <source>
        <dbReference type="ARBA" id="ARBA00022692"/>
    </source>
</evidence>
<dbReference type="Gene3D" id="1.20.1730.10">
    <property type="entry name" value="Sodium/glucose cotransporter"/>
    <property type="match status" value="1"/>
</dbReference>
<gene>
    <name evidence="8" type="primary">sglT_5</name>
    <name evidence="8" type="ORF">V144x_41620</name>
</gene>
<feature type="transmembrane region" description="Helical" evidence="7">
    <location>
        <begin position="84"/>
        <end position="110"/>
    </location>
</feature>
<evidence type="ECO:0000256" key="7">
    <source>
        <dbReference type="SAM" id="Phobius"/>
    </source>
</evidence>
<evidence type="ECO:0000256" key="1">
    <source>
        <dbReference type="ARBA" id="ARBA00004141"/>
    </source>
</evidence>
<evidence type="ECO:0000256" key="2">
    <source>
        <dbReference type="ARBA" id="ARBA00006434"/>
    </source>
</evidence>
<feature type="transmembrane region" description="Helical" evidence="7">
    <location>
        <begin position="411"/>
        <end position="432"/>
    </location>
</feature>
<feature type="transmembrane region" description="Helical" evidence="7">
    <location>
        <begin position="476"/>
        <end position="495"/>
    </location>
</feature>
<organism evidence="8 9">
    <name type="scientific">Gimesia aquarii</name>
    <dbReference type="NCBI Taxonomy" id="2527964"/>
    <lineage>
        <taxon>Bacteria</taxon>
        <taxon>Pseudomonadati</taxon>
        <taxon>Planctomycetota</taxon>
        <taxon>Planctomycetia</taxon>
        <taxon>Planctomycetales</taxon>
        <taxon>Planctomycetaceae</taxon>
        <taxon>Gimesia</taxon>
    </lineage>
</organism>
<dbReference type="CDD" id="cd10329">
    <property type="entry name" value="SLC5sbd_SGLT1-like"/>
    <property type="match status" value="1"/>
</dbReference>
<feature type="transmembrane region" description="Helical" evidence="7">
    <location>
        <begin position="131"/>
        <end position="153"/>
    </location>
</feature>
<feature type="transmembrane region" description="Helical" evidence="7">
    <location>
        <begin position="527"/>
        <end position="543"/>
    </location>
</feature>
<comment type="subcellular location">
    <subcellularLocation>
        <location evidence="1">Membrane</location>
        <topology evidence="1">Multi-pass membrane protein</topology>
    </subcellularLocation>
</comment>
<feature type="transmembrane region" description="Helical" evidence="7">
    <location>
        <begin position="59"/>
        <end position="78"/>
    </location>
</feature>
<dbReference type="Pfam" id="PF00474">
    <property type="entry name" value="SSF"/>
    <property type="match status" value="1"/>
</dbReference>
<dbReference type="AlphaFoldDB" id="A0A517W076"/>
<dbReference type="PANTHER" id="PTHR11819">
    <property type="entry name" value="SOLUTE CARRIER FAMILY 5"/>
    <property type="match status" value="1"/>
</dbReference>
<name>A0A517W076_9PLAN</name>
<keyword evidence="3 7" id="KW-0812">Transmembrane</keyword>
<dbReference type="KEGG" id="gaw:V144x_41620"/>
<comment type="similarity">
    <text evidence="2 6">Belongs to the sodium:solute symporter (SSF) (TC 2.A.21) family.</text>
</comment>
<feature type="transmembrane region" description="Helical" evidence="7">
    <location>
        <begin position="379"/>
        <end position="399"/>
    </location>
</feature>
<feature type="transmembrane region" description="Helical" evidence="7">
    <location>
        <begin position="439"/>
        <end position="464"/>
    </location>
</feature>
<feature type="transmembrane region" description="Helical" evidence="7">
    <location>
        <begin position="20"/>
        <end position="38"/>
    </location>
</feature>
<feature type="transmembrane region" description="Helical" evidence="7">
    <location>
        <begin position="197"/>
        <end position="214"/>
    </location>
</feature>
<evidence type="ECO:0000256" key="6">
    <source>
        <dbReference type="RuleBase" id="RU362091"/>
    </source>
</evidence>
<dbReference type="GO" id="GO:0005412">
    <property type="term" value="F:D-glucose:sodium symporter activity"/>
    <property type="evidence" value="ECO:0007669"/>
    <property type="project" value="TreeGrafter"/>
</dbReference>
<evidence type="ECO:0000313" key="9">
    <source>
        <dbReference type="Proteomes" id="UP000318704"/>
    </source>
</evidence>